<dbReference type="PANTHER" id="PTHR30483">
    <property type="entry name" value="LEUCINE-SPECIFIC-BINDING PROTEIN"/>
    <property type="match status" value="1"/>
</dbReference>
<evidence type="ECO:0000313" key="8">
    <source>
        <dbReference type="Proteomes" id="UP000248021"/>
    </source>
</evidence>
<evidence type="ECO:0000259" key="6">
    <source>
        <dbReference type="Pfam" id="PF13458"/>
    </source>
</evidence>
<dbReference type="InterPro" id="IPR028081">
    <property type="entry name" value="Leu-bd"/>
</dbReference>
<feature type="domain" description="Leucine-binding protein" evidence="6">
    <location>
        <begin position="35"/>
        <end position="361"/>
    </location>
</feature>
<keyword evidence="2" id="KW-0813">Transport</keyword>
<sequence>MTRMTFGRRAALAAVLAATLVPAALAQKASAQDKTVKIGAIFAQTGPNASIGSEALIGTQYAIKKINEAGGVKVGGETYKFELVNIDDESKAERAVAAAEKLVADKTIPVILTPPSSTTTLAVVPIAEKNGRIALSFVASAPSVTGPDHPLSFRTTLSAIMNVAPSIEFLIKDKGIKKIAYIGRNDDWGRAAGASIADTAKKLGADVVMTEYFESGSTDFYGLLTKARAAGPEAVVGAAFVEDGVSMIKQYRELQLKQPFLSVAVIWASPVFLKAAGRDMEGVYISTGPTTSSNPELDAFRAAFKAETGSDALPFSITAVDNINLLAEAMKTAGSTDPQKIADALRKLNFKGLLQTYKFDGGTQSDVVININEVKDGKVGVISSLTTR</sequence>
<dbReference type="PANTHER" id="PTHR30483:SF6">
    <property type="entry name" value="PERIPLASMIC BINDING PROTEIN OF ABC TRANSPORTER FOR NATURAL AMINO ACIDS"/>
    <property type="match status" value="1"/>
</dbReference>
<gene>
    <name evidence="7" type="ORF">C7450_103523</name>
</gene>
<name>A0A2V3UCN9_9HYPH</name>
<keyword evidence="8" id="KW-1185">Reference proteome</keyword>
<comment type="caution">
    <text evidence="7">The sequence shown here is derived from an EMBL/GenBank/DDBJ whole genome shotgun (WGS) entry which is preliminary data.</text>
</comment>
<accession>A0A2V3UCN9</accession>
<dbReference type="InterPro" id="IPR000709">
    <property type="entry name" value="Leu_Ile_Val-bd"/>
</dbReference>
<dbReference type="Gene3D" id="3.40.50.2300">
    <property type="match status" value="2"/>
</dbReference>
<keyword evidence="3 5" id="KW-0732">Signal</keyword>
<protein>
    <submittedName>
        <fullName evidence="7">Amino acid/amide ABC transporter substrate-binding protein (HAAT family)</fullName>
    </submittedName>
</protein>
<dbReference type="EMBL" id="QJJK01000003">
    <property type="protein sequence ID" value="PXW62001.1"/>
    <property type="molecule type" value="Genomic_DNA"/>
</dbReference>
<evidence type="ECO:0000256" key="2">
    <source>
        <dbReference type="ARBA" id="ARBA00022448"/>
    </source>
</evidence>
<reference evidence="7 8" key="1">
    <citation type="submission" date="2018-05" db="EMBL/GenBank/DDBJ databases">
        <title>Genomic Encyclopedia of Type Strains, Phase IV (KMG-IV): sequencing the most valuable type-strain genomes for metagenomic binning, comparative biology and taxonomic classification.</title>
        <authorList>
            <person name="Goeker M."/>
        </authorList>
    </citation>
    <scope>NUCLEOTIDE SEQUENCE [LARGE SCALE GENOMIC DNA]</scope>
    <source>
        <strain evidence="7 8">DSM 6462</strain>
    </source>
</reference>
<evidence type="ECO:0000256" key="5">
    <source>
        <dbReference type="SAM" id="SignalP"/>
    </source>
</evidence>
<keyword evidence="4" id="KW-0029">Amino-acid transport</keyword>
<dbReference type="GO" id="GO:0006865">
    <property type="term" value="P:amino acid transport"/>
    <property type="evidence" value="ECO:0007669"/>
    <property type="project" value="UniProtKB-KW"/>
</dbReference>
<dbReference type="InterPro" id="IPR028082">
    <property type="entry name" value="Peripla_BP_I"/>
</dbReference>
<dbReference type="OrthoDB" id="9786833at2"/>
<evidence type="ECO:0000256" key="1">
    <source>
        <dbReference type="ARBA" id="ARBA00010062"/>
    </source>
</evidence>
<evidence type="ECO:0000256" key="3">
    <source>
        <dbReference type="ARBA" id="ARBA00022729"/>
    </source>
</evidence>
<dbReference type="RefSeq" id="WP_110374265.1">
    <property type="nucleotide sequence ID" value="NZ_JAHBRY010000001.1"/>
</dbReference>
<dbReference type="Proteomes" id="UP000248021">
    <property type="component" value="Unassembled WGS sequence"/>
</dbReference>
<dbReference type="SUPFAM" id="SSF53822">
    <property type="entry name" value="Periplasmic binding protein-like I"/>
    <property type="match status" value="1"/>
</dbReference>
<feature type="signal peptide" evidence="5">
    <location>
        <begin position="1"/>
        <end position="31"/>
    </location>
</feature>
<evidence type="ECO:0000313" key="7">
    <source>
        <dbReference type="EMBL" id="PXW62001.1"/>
    </source>
</evidence>
<evidence type="ECO:0000256" key="4">
    <source>
        <dbReference type="ARBA" id="ARBA00022970"/>
    </source>
</evidence>
<organism evidence="7 8">
    <name type="scientific">Chelatococcus asaccharovorans</name>
    <dbReference type="NCBI Taxonomy" id="28210"/>
    <lineage>
        <taxon>Bacteria</taxon>
        <taxon>Pseudomonadati</taxon>
        <taxon>Pseudomonadota</taxon>
        <taxon>Alphaproteobacteria</taxon>
        <taxon>Hyphomicrobiales</taxon>
        <taxon>Chelatococcaceae</taxon>
        <taxon>Chelatococcus</taxon>
    </lineage>
</organism>
<dbReference type="PRINTS" id="PR00337">
    <property type="entry name" value="LEUILEVALBP"/>
</dbReference>
<proteinExistence type="inferred from homology"/>
<comment type="similarity">
    <text evidence="1">Belongs to the leucine-binding protein family.</text>
</comment>
<dbReference type="Pfam" id="PF13458">
    <property type="entry name" value="Peripla_BP_6"/>
    <property type="match status" value="1"/>
</dbReference>
<dbReference type="AlphaFoldDB" id="A0A2V3UCN9"/>
<feature type="chain" id="PRO_5016131284" evidence="5">
    <location>
        <begin position="32"/>
        <end position="388"/>
    </location>
</feature>
<dbReference type="InterPro" id="IPR051010">
    <property type="entry name" value="BCAA_transport"/>
</dbReference>